<dbReference type="InterPro" id="IPR032584">
    <property type="entry name" value="DUF4913"/>
</dbReference>
<organism evidence="2 3">
    <name type="scientific">Kocuria rosea subsp. polaris</name>
    <dbReference type="NCBI Taxonomy" id="136273"/>
    <lineage>
        <taxon>Bacteria</taxon>
        <taxon>Bacillati</taxon>
        <taxon>Actinomycetota</taxon>
        <taxon>Actinomycetes</taxon>
        <taxon>Micrococcales</taxon>
        <taxon>Micrococcaceae</taxon>
        <taxon>Kocuria</taxon>
    </lineage>
</organism>
<dbReference type="Proteomes" id="UP000053512">
    <property type="component" value="Unassembled WGS sequence"/>
</dbReference>
<name>A0A0W8I749_KOCRO</name>
<dbReference type="EMBL" id="LQBK01000037">
    <property type="protein sequence ID" value="KUG53849.1"/>
    <property type="molecule type" value="Genomic_DNA"/>
</dbReference>
<feature type="compositionally biased region" description="Acidic residues" evidence="1">
    <location>
        <begin position="13"/>
        <end position="25"/>
    </location>
</feature>
<dbReference type="Pfam" id="PF16259">
    <property type="entry name" value="DUF4913"/>
    <property type="match status" value="1"/>
</dbReference>
<dbReference type="OrthoDB" id="4570343at2"/>
<reference evidence="3" key="1">
    <citation type="submission" date="2015-12" db="EMBL/GenBank/DDBJ databases">
        <authorList>
            <person name="Nair G.R."/>
            <person name="Kaur G."/>
            <person name="Mayilraj S."/>
        </authorList>
    </citation>
    <scope>NUCLEOTIDE SEQUENCE [LARGE SCALE GENOMIC DNA]</scope>
    <source>
        <strain evidence="3">CD08_4</strain>
    </source>
</reference>
<comment type="caution">
    <text evidence="2">The sequence shown here is derived from an EMBL/GenBank/DDBJ whole genome shotgun (WGS) entry which is preliminary data.</text>
</comment>
<feature type="region of interest" description="Disordered" evidence="1">
    <location>
        <begin position="1"/>
        <end position="26"/>
    </location>
</feature>
<accession>A0A0W8I749</accession>
<dbReference type="AlphaFoldDB" id="A0A0W8I749"/>
<evidence type="ECO:0000313" key="2">
    <source>
        <dbReference type="EMBL" id="KUG53849.1"/>
    </source>
</evidence>
<proteinExistence type="predicted"/>
<evidence type="ECO:0000313" key="3">
    <source>
        <dbReference type="Proteomes" id="UP000053512"/>
    </source>
</evidence>
<gene>
    <name evidence="2" type="ORF">AVL61_15050</name>
</gene>
<protein>
    <recommendedName>
        <fullName evidence="4">DUF4913 domain-containing protein</fullName>
    </recommendedName>
</protein>
<evidence type="ECO:0000256" key="1">
    <source>
        <dbReference type="SAM" id="MobiDB-lite"/>
    </source>
</evidence>
<dbReference type="RefSeq" id="WP_058874870.1">
    <property type="nucleotide sequence ID" value="NZ_LQBK01000037.1"/>
</dbReference>
<evidence type="ECO:0008006" key="4">
    <source>
        <dbReference type="Google" id="ProtNLM"/>
    </source>
</evidence>
<sequence>MDIGARRTNSHDDIDDEPLAEAEPGEGERELVYANVAEFVTEHLAYQYRRDIDLAGRSTTFTWCAQWWRHEEAVSRLTGLWRAWENLRTDPTTGLAVWWRDYADPTMRVLFDEKGPFHGCTPRAHSPKGIPLPLDPPPAGLFD</sequence>